<proteinExistence type="predicted"/>
<accession>A0A4R3JGB2</accession>
<dbReference type="CDD" id="cd01335">
    <property type="entry name" value="Radical_SAM"/>
    <property type="match status" value="1"/>
</dbReference>
<dbReference type="GO" id="GO:0051536">
    <property type="term" value="F:iron-sulfur cluster binding"/>
    <property type="evidence" value="ECO:0007669"/>
    <property type="project" value="UniProtKB-KW"/>
</dbReference>
<keyword evidence="9" id="KW-1185">Reference proteome</keyword>
<dbReference type="InterPro" id="IPR058240">
    <property type="entry name" value="rSAM_sf"/>
</dbReference>
<dbReference type="EMBL" id="SLZW01000001">
    <property type="protein sequence ID" value="TCS64964.1"/>
    <property type="molecule type" value="Genomic_DNA"/>
</dbReference>
<dbReference type="SUPFAM" id="SSF102114">
    <property type="entry name" value="Radical SAM enzymes"/>
    <property type="match status" value="1"/>
</dbReference>
<dbReference type="GO" id="GO:0046872">
    <property type="term" value="F:metal ion binding"/>
    <property type="evidence" value="ECO:0007669"/>
    <property type="project" value="UniProtKB-KW"/>
</dbReference>
<evidence type="ECO:0000256" key="5">
    <source>
        <dbReference type="ARBA" id="ARBA00023014"/>
    </source>
</evidence>
<evidence type="ECO:0000256" key="1">
    <source>
        <dbReference type="ARBA" id="ARBA00001966"/>
    </source>
</evidence>
<evidence type="ECO:0000313" key="8">
    <source>
        <dbReference type="EMBL" id="TCS64964.1"/>
    </source>
</evidence>
<feature type="region of interest" description="Disordered" evidence="6">
    <location>
        <begin position="1"/>
        <end position="25"/>
    </location>
</feature>
<evidence type="ECO:0000256" key="4">
    <source>
        <dbReference type="ARBA" id="ARBA00023004"/>
    </source>
</evidence>
<dbReference type="PANTHER" id="PTHR11228:SF7">
    <property type="entry name" value="PQQA PEPTIDE CYCLASE"/>
    <property type="match status" value="1"/>
</dbReference>
<evidence type="ECO:0000313" key="9">
    <source>
        <dbReference type="Proteomes" id="UP000295304"/>
    </source>
</evidence>
<keyword evidence="4" id="KW-0408">Iron</keyword>
<keyword evidence="5" id="KW-0411">Iron-sulfur</keyword>
<dbReference type="InterPro" id="IPR050377">
    <property type="entry name" value="Radical_SAM_PqqE_MftC-like"/>
</dbReference>
<dbReference type="InterPro" id="IPR007197">
    <property type="entry name" value="rSAM"/>
</dbReference>
<keyword evidence="3" id="KW-0479">Metal-binding</keyword>
<comment type="cofactor">
    <cofactor evidence="1">
        <name>[4Fe-4S] cluster</name>
        <dbReference type="ChEBI" id="CHEBI:49883"/>
    </cofactor>
</comment>
<dbReference type="Pfam" id="PF04055">
    <property type="entry name" value="Radical_SAM"/>
    <property type="match status" value="1"/>
</dbReference>
<feature type="compositionally biased region" description="Basic and acidic residues" evidence="6">
    <location>
        <begin position="1"/>
        <end position="21"/>
    </location>
</feature>
<evidence type="ECO:0000259" key="7">
    <source>
        <dbReference type="Pfam" id="PF04055"/>
    </source>
</evidence>
<sequence length="320" mass="34746">MPEGDILERPRLDPEKFRDPARTVGGGPRASVALTALKTLWFNTGSLCNITCRNCYMDSSPSNDRLVYLRRDEAADFLRQIAARGYPVEEIGLTGGEPFMNPDIIAIMGDALSRGFRVLVLTNGMKPLWHKRTAMKALIAAHGDALAFRVSIDHHTREGHEAVRGANTWDAMARTLAWLIDAGANLAVAGRTVWGESESESRAGYGALFKTLDLPLDAGNPSHLVLFPEMDDTLDVPEITTACWSILGVRPDAQMCASSRMVVRRKGDAAPTVVPCTLLPYDRRFDLGPSLDAAEAYGPVALNHPHCARFCVLGGASCSV</sequence>
<dbReference type="Proteomes" id="UP000295304">
    <property type="component" value="Unassembled WGS sequence"/>
</dbReference>
<dbReference type="PANTHER" id="PTHR11228">
    <property type="entry name" value="RADICAL SAM DOMAIN PROTEIN"/>
    <property type="match status" value="1"/>
</dbReference>
<organism evidence="8 9">
    <name type="scientific">Varunaivibrio sulfuroxidans</name>
    <dbReference type="NCBI Taxonomy" id="1773489"/>
    <lineage>
        <taxon>Bacteria</taxon>
        <taxon>Pseudomonadati</taxon>
        <taxon>Pseudomonadota</taxon>
        <taxon>Alphaproteobacteria</taxon>
        <taxon>Rhodospirillales</taxon>
        <taxon>Magnetovibrionaceae</taxon>
        <taxon>Varunaivibrio</taxon>
    </lineage>
</organism>
<dbReference type="Gene3D" id="3.20.20.70">
    <property type="entry name" value="Aldolase class I"/>
    <property type="match status" value="1"/>
</dbReference>
<dbReference type="RefSeq" id="WP_132937692.1">
    <property type="nucleotide sequence ID" value="NZ_CP119676.1"/>
</dbReference>
<keyword evidence="2" id="KW-0949">S-adenosyl-L-methionine</keyword>
<protein>
    <submittedName>
        <fullName evidence="8">4Fe-4S single cluster protein</fullName>
    </submittedName>
</protein>
<feature type="domain" description="Radical SAM core" evidence="7">
    <location>
        <begin position="44"/>
        <end position="186"/>
    </location>
</feature>
<dbReference type="GO" id="GO:0003824">
    <property type="term" value="F:catalytic activity"/>
    <property type="evidence" value="ECO:0007669"/>
    <property type="project" value="InterPro"/>
</dbReference>
<dbReference type="SFLD" id="SFLDS00029">
    <property type="entry name" value="Radical_SAM"/>
    <property type="match status" value="1"/>
</dbReference>
<evidence type="ECO:0000256" key="2">
    <source>
        <dbReference type="ARBA" id="ARBA00022691"/>
    </source>
</evidence>
<reference evidence="8 9" key="1">
    <citation type="submission" date="2019-03" db="EMBL/GenBank/DDBJ databases">
        <title>Genomic Encyclopedia of Type Strains, Phase IV (KMG-IV): sequencing the most valuable type-strain genomes for metagenomic binning, comparative biology and taxonomic classification.</title>
        <authorList>
            <person name="Goeker M."/>
        </authorList>
    </citation>
    <scope>NUCLEOTIDE SEQUENCE [LARGE SCALE GENOMIC DNA]</scope>
    <source>
        <strain evidence="8 9">DSM 101688</strain>
    </source>
</reference>
<gene>
    <name evidence="8" type="ORF">EDD55_101296</name>
</gene>
<evidence type="ECO:0000256" key="3">
    <source>
        <dbReference type="ARBA" id="ARBA00022723"/>
    </source>
</evidence>
<comment type="caution">
    <text evidence="8">The sequence shown here is derived from an EMBL/GenBank/DDBJ whole genome shotgun (WGS) entry which is preliminary data.</text>
</comment>
<dbReference type="InterPro" id="IPR013785">
    <property type="entry name" value="Aldolase_TIM"/>
</dbReference>
<dbReference type="OrthoDB" id="9810775at2"/>
<name>A0A4R3JGB2_9PROT</name>
<dbReference type="SFLD" id="SFLDG01067">
    <property type="entry name" value="SPASM/twitch_domain_containing"/>
    <property type="match status" value="1"/>
</dbReference>
<evidence type="ECO:0000256" key="6">
    <source>
        <dbReference type="SAM" id="MobiDB-lite"/>
    </source>
</evidence>
<dbReference type="AlphaFoldDB" id="A0A4R3JGB2"/>